<dbReference type="InterPro" id="IPR009003">
    <property type="entry name" value="Peptidase_S1_PA"/>
</dbReference>
<gene>
    <name evidence="4" type="ORF">J2Z66_005551</name>
</gene>
<keyword evidence="4" id="KW-0645">Protease</keyword>
<evidence type="ECO:0000313" key="4">
    <source>
        <dbReference type="EMBL" id="MBP1993925.1"/>
    </source>
</evidence>
<dbReference type="InterPro" id="IPR001940">
    <property type="entry name" value="Peptidase_S1C"/>
</dbReference>
<dbReference type="GO" id="GO:0008233">
    <property type="term" value="F:peptidase activity"/>
    <property type="evidence" value="ECO:0007669"/>
    <property type="project" value="UniProtKB-KW"/>
</dbReference>
<feature type="compositionally biased region" description="Low complexity" evidence="2">
    <location>
        <begin position="16"/>
        <end position="30"/>
    </location>
</feature>
<dbReference type="PANTHER" id="PTHR22939:SF129">
    <property type="entry name" value="SERINE PROTEASE HTRA2, MITOCHONDRIAL"/>
    <property type="match status" value="1"/>
</dbReference>
<dbReference type="Proteomes" id="UP001519287">
    <property type="component" value="Unassembled WGS sequence"/>
</dbReference>
<keyword evidence="3" id="KW-0812">Transmembrane</keyword>
<dbReference type="RefSeq" id="WP_209975794.1">
    <property type="nucleotide sequence ID" value="NZ_JAGGLB010000022.1"/>
</dbReference>
<keyword evidence="5" id="KW-1185">Reference proteome</keyword>
<dbReference type="PRINTS" id="PR00834">
    <property type="entry name" value="PROTEASES2C"/>
</dbReference>
<feature type="compositionally biased region" description="Basic and acidic residues" evidence="2">
    <location>
        <begin position="1"/>
        <end position="15"/>
    </location>
</feature>
<keyword evidence="1" id="KW-0378">Hydrolase</keyword>
<protein>
    <submittedName>
        <fullName evidence="4">S1-C subfamily serine protease</fullName>
    </submittedName>
</protein>
<evidence type="ECO:0000313" key="5">
    <source>
        <dbReference type="Proteomes" id="UP001519287"/>
    </source>
</evidence>
<dbReference type="Pfam" id="PF13365">
    <property type="entry name" value="Trypsin_2"/>
    <property type="match status" value="1"/>
</dbReference>
<dbReference type="EMBL" id="JAGGLB010000022">
    <property type="protein sequence ID" value="MBP1993925.1"/>
    <property type="molecule type" value="Genomic_DNA"/>
</dbReference>
<keyword evidence="3" id="KW-0472">Membrane</keyword>
<evidence type="ECO:0000256" key="2">
    <source>
        <dbReference type="SAM" id="MobiDB-lite"/>
    </source>
</evidence>
<reference evidence="4 5" key="1">
    <citation type="submission" date="2021-03" db="EMBL/GenBank/DDBJ databases">
        <title>Genomic Encyclopedia of Type Strains, Phase IV (KMG-IV): sequencing the most valuable type-strain genomes for metagenomic binning, comparative biology and taxonomic classification.</title>
        <authorList>
            <person name="Goeker M."/>
        </authorList>
    </citation>
    <scope>NUCLEOTIDE SEQUENCE [LARGE SCALE GENOMIC DNA]</scope>
    <source>
        <strain evidence="4 5">DSM 26048</strain>
    </source>
</reference>
<evidence type="ECO:0000256" key="1">
    <source>
        <dbReference type="ARBA" id="ARBA00022825"/>
    </source>
</evidence>
<feature type="region of interest" description="Disordered" evidence="2">
    <location>
        <begin position="1"/>
        <end position="52"/>
    </location>
</feature>
<dbReference type="SUPFAM" id="SSF50494">
    <property type="entry name" value="Trypsin-like serine proteases"/>
    <property type="match status" value="1"/>
</dbReference>
<feature type="compositionally biased region" description="Basic and acidic residues" evidence="2">
    <location>
        <begin position="31"/>
        <end position="52"/>
    </location>
</feature>
<comment type="caution">
    <text evidence="4">The sequence shown here is derived from an EMBL/GenBank/DDBJ whole genome shotgun (WGS) entry which is preliminary data.</text>
</comment>
<name>A0ABS4J3R5_9BACL</name>
<evidence type="ECO:0000256" key="3">
    <source>
        <dbReference type="SAM" id="Phobius"/>
    </source>
</evidence>
<dbReference type="PANTHER" id="PTHR22939">
    <property type="entry name" value="SERINE PROTEASE FAMILY S1C HTRA-RELATED"/>
    <property type="match status" value="1"/>
</dbReference>
<sequence>MSNSEEKERIGRSESSESSELSDPSDPSKLSIEKQNADDIEHYQDEENGREFTEEELEALFQAADEEEEPPAPFFQTPGFRKLLAFVIAVALFVNVAAFFPQVFSLAAIRFLVTSAQLSQSETIKAYKESVVVVRADDRKGTGFVISEDGLIVTNQHVAGNSKEIIVQFPNGMHYSAAVVAIDDEVDLALLDIDATDLPALTLAAESGDAQGVPITVIGNPLFFNGIVNKGETLGILSDRSPPMLAVQAPIYKGNSGSPVINGDGEVIGVIFATSSIRIDDEKKSIGLAVPVEWVWKHLPE</sequence>
<feature type="transmembrane region" description="Helical" evidence="3">
    <location>
        <begin position="83"/>
        <end position="113"/>
    </location>
</feature>
<dbReference type="GO" id="GO:0006508">
    <property type="term" value="P:proteolysis"/>
    <property type="evidence" value="ECO:0007669"/>
    <property type="project" value="UniProtKB-KW"/>
</dbReference>
<accession>A0ABS4J3R5</accession>
<organism evidence="4 5">
    <name type="scientific">Paenibacillus eucommiae</name>
    <dbReference type="NCBI Taxonomy" id="1355755"/>
    <lineage>
        <taxon>Bacteria</taxon>
        <taxon>Bacillati</taxon>
        <taxon>Bacillota</taxon>
        <taxon>Bacilli</taxon>
        <taxon>Bacillales</taxon>
        <taxon>Paenibacillaceae</taxon>
        <taxon>Paenibacillus</taxon>
    </lineage>
</organism>
<proteinExistence type="predicted"/>
<dbReference type="Gene3D" id="2.40.10.120">
    <property type="match status" value="1"/>
</dbReference>
<keyword evidence="3" id="KW-1133">Transmembrane helix</keyword>
<keyword evidence="1" id="KW-0720">Serine protease</keyword>